<feature type="compositionally biased region" description="Basic and acidic residues" evidence="1">
    <location>
        <begin position="422"/>
        <end position="438"/>
    </location>
</feature>
<evidence type="ECO:0000313" key="2">
    <source>
        <dbReference type="EMBL" id="CAA9557098.1"/>
    </source>
</evidence>
<protein>
    <submittedName>
        <fullName evidence="2">Fumarate hydratase class II</fullName>
        <ecNumber evidence="2">4.2.1.2</ecNumber>
    </submittedName>
</protein>
<dbReference type="EMBL" id="CADCWC010000508">
    <property type="protein sequence ID" value="CAA9557098.1"/>
    <property type="molecule type" value="Genomic_DNA"/>
</dbReference>
<name>A0A6J4USZ9_9ACTN</name>
<dbReference type="EC" id="4.2.1.2" evidence="2"/>
<feature type="compositionally biased region" description="Basic and acidic residues" evidence="1">
    <location>
        <begin position="176"/>
        <end position="192"/>
    </location>
</feature>
<feature type="compositionally biased region" description="Basic and acidic residues" evidence="1">
    <location>
        <begin position="99"/>
        <end position="120"/>
    </location>
</feature>
<sequence length="470" mass="52202">ERRGGGRADRDGQHGSRARAGRPTVGRPDRAFAVELPDRRRALPLHATADPRARGAEEGRRPGERRARHAAAREGGAHHARRRRGDLRGARRPLPARGVPDRVRHADEHERERGDLEPRHPARGRRARDEAAGPPERRRQQGTVLERHFPDRHAHRGRGGDRGGPDPGRHPSARHAAREERDLRGRGQDRPHPPAGRHAAHPGPGDRRLGGAARLLPARGAPRAARALRPGDRRHRGRDRPERPSPLRRPGRRQDGGGDGTTVPLGGEQVRGPRRPRRARRGERVPADAGRGADEDRERRALARLRAPLRHRRDRDPRERARLVDHAGQGQPHAVRGADHGRRAGVRQRRRRGVRRLAGQLRAERLQAGHGPQRARVDRAARGRLPGLRRALRGRHRAEPGADRAQPERVADAGHGAQPAHRLREGRRDREEGARGWHDPAGGGRGARTRDGRAVRRVGAPRGDDGAPRL</sequence>
<gene>
    <name evidence="2" type="ORF">AVDCRST_MAG79-3181</name>
</gene>
<feature type="compositionally biased region" description="Basic and acidic residues" evidence="1">
    <location>
        <begin position="282"/>
        <end position="301"/>
    </location>
</feature>
<feature type="compositionally biased region" description="Low complexity" evidence="1">
    <location>
        <begin position="210"/>
        <end position="228"/>
    </location>
</feature>
<dbReference type="AlphaFoldDB" id="A0A6J4USZ9"/>
<feature type="compositionally biased region" description="Basic and acidic residues" evidence="1">
    <location>
        <begin position="49"/>
        <end position="77"/>
    </location>
</feature>
<organism evidence="2">
    <name type="scientific">uncultured Thermoleophilia bacterium</name>
    <dbReference type="NCBI Taxonomy" id="1497501"/>
    <lineage>
        <taxon>Bacteria</taxon>
        <taxon>Bacillati</taxon>
        <taxon>Actinomycetota</taxon>
        <taxon>Thermoleophilia</taxon>
        <taxon>environmental samples</taxon>
    </lineage>
</organism>
<evidence type="ECO:0000256" key="1">
    <source>
        <dbReference type="SAM" id="MobiDB-lite"/>
    </source>
</evidence>
<feature type="compositionally biased region" description="Basic residues" evidence="1">
    <location>
        <begin position="343"/>
        <end position="355"/>
    </location>
</feature>
<reference evidence="2" key="1">
    <citation type="submission" date="2020-02" db="EMBL/GenBank/DDBJ databases">
        <authorList>
            <person name="Meier V. D."/>
        </authorList>
    </citation>
    <scope>NUCLEOTIDE SEQUENCE</scope>
    <source>
        <strain evidence="2">AVDCRST_MAG79</strain>
    </source>
</reference>
<feature type="compositionally biased region" description="Basic and acidic residues" evidence="1">
    <location>
        <begin position="27"/>
        <end position="41"/>
    </location>
</feature>
<feature type="region of interest" description="Disordered" evidence="1">
    <location>
        <begin position="1"/>
        <end position="470"/>
    </location>
</feature>
<dbReference type="GO" id="GO:0004333">
    <property type="term" value="F:fumarate hydratase activity"/>
    <property type="evidence" value="ECO:0007669"/>
    <property type="project" value="UniProtKB-EC"/>
</dbReference>
<proteinExistence type="predicted"/>
<feature type="non-terminal residue" evidence="2">
    <location>
        <position position="470"/>
    </location>
</feature>
<feature type="compositionally biased region" description="Basic and acidic residues" evidence="1">
    <location>
        <begin position="127"/>
        <end position="169"/>
    </location>
</feature>
<feature type="compositionally biased region" description="Basic and acidic residues" evidence="1">
    <location>
        <begin position="1"/>
        <end position="14"/>
    </location>
</feature>
<feature type="non-terminal residue" evidence="2">
    <location>
        <position position="1"/>
    </location>
</feature>
<feature type="compositionally biased region" description="Basic and acidic residues" evidence="1">
    <location>
        <begin position="314"/>
        <end position="325"/>
    </location>
</feature>
<feature type="compositionally biased region" description="Basic and acidic residues" evidence="1">
    <location>
        <begin position="397"/>
        <end position="412"/>
    </location>
</feature>
<accession>A0A6J4USZ9</accession>
<keyword evidence="2" id="KW-0456">Lyase</keyword>
<feature type="compositionally biased region" description="Basic residues" evidence="1">
    <location>
        <begin position="272"/>
        <end position="281"/>
    </location>
</feature>